<dbReference type="EMBL" id="GBRH01264536">
    <property type="protein sequence ID" value="JAD33359.1"/>
    <property type="molecule type" value="Transcribed_RNA"/>
</dbReference>
<evidence type="ECO:0000313" key="1">
    <source>
        <dbReference type="EMBL" id="JAD33359.1"/>
    </source>
</evidence>
<protein>
    <submittedName>
        <fullName evidence="1">Uncharacterized protein</fullName>
    </submittedName>
</protein>
<organism evidence="1">
    <name type="scientific">Arundo donax</name>
    <name type="common">Giant reed</name>
    <name type="synonym">Donax arundinaceus</name>
    <dbReference type="NCBI Taxonomy" id="35708"/>
    <lineage>
        <taxon>Eukaryota</taxon>
        <taxon>Viridiplantae</taxon>
        <taxon>Streptophyta</taxon>
        <taxon>Embryophyta</taxon>
        <taxon>Tracheophyta</taxon>
        <taxon>Spermatophyta</taxon>
        <taxon>Magnoliopsida</taxon>
        <taxon>Liliopsida</taxon>
        <taxon>Poales</taxon>
        <taxon>Poaceae</taxon>
        <taxon>PACMAD clade</taxon>
        <taxon>Arundinoideae</taxon>
        <taxon>Arundineae</taxon>
        <taxon>Arundo</taxon>
    </lineage>
</organism>
<reference evidence="1" key="1">
    <citation type="submission" date="2014-09" db="EMBL/GenBank/DDBJ databases">
        <authorList>
            <person name="Magalhaes I.L.F."/>
            <person name="Oliveira U."/>
            <person name="Santos F.R."/>
            <person name="Vidigal T.H.D.A."/>
            <person name="Brescovit A.D."/>
            <person name="Santos A.J."/>
        </authorList>
    </citation>
    <scope>NUCLEOTIDE SEQUENCE</scope>
    <source>
        <tissue evidence="1">Shoot tissue taken approximately 20 cm above the soil surface</tissue>
    </source>
</reference>
<name>A0A0A8Z1R7_ARUDO</name>
<proteinExistence type="predicted"/>
<accession>A0A0A8Z1R7</accession>
<dbReference type="AlphaFoldDB" id="A0A0A8Z1R7"/>
<reference evidence="1" key="2">
    <citation type="journal article" date="2015" name="Data Brief">
        <title>Shoot transcriptome of the giant reed, Arundo donax.</title>
        <authorList>
            <person name="Barrero R.A."/>
            <person name="Guerrero F.D."/>
            <person name="Moolhuijzen P."/>
            <person name="Goolsby J.A."/>
            <person name="Tidwell J."/>
            <person name="Bellgard S.E."/>
            <person name="Bellgard M.I."/>
        </authorList>
    </citation>
    <scope>NUCLEOTIDE SEQUENCE</scope>
    <source>
        <tissue evidence="1">Shoot tissue taken approximately 20 cm above the soil surface</tissue>
    </source>
</reference>
<sequence length="29" mass="3495">MPNNCNIFSFGDNVNYFKNRNYIYMSIQS</sequence>